<feature type="transmembrane region" description="Helical" evidence="1">
    <location>
        <begin position="646"/>
        <end position="672"/>
    </location>
</feature>
<dbReference type="AlphaFoldDB" id="A0A370WTZ3"/>
<feature type="transmembrane region" description="Helical" evidence="1">
    <location>
        <begin position="421"/>
        <end position="441"/>
    </location>
</feature>
<feature type="transmembrane region" description="Helical" evidence="1">
    <location>
        <begin position="488"/>
        <end position="511"/>
    </location>
</feature>
<dbReference type="Pfam" id="PF10136">
    <property type="entry name" value="SpecificRecomb"/>
    <property type="match status" value="1"/>
</dbReference>
<dbReference type="RefSeq" id="WP_115496939.1">
    <property type="nucleotide sequence ID" value="NZ_QRBE01000013.1"/>
</dbReference>
<keyword evidence="1" id="KW-0812">Transmembrane</keyword>
<proteinExistence type="predicted"/>
<sequence length="713" mass="78909">MFTSIAEFWRKWRDALHTGRQIDALLAHADPRADLAARNEWLVEVSHWLHRGGIVTGDTAQPDQPPKYPPHVRLRYLLQLLDRNPEWKAPVTLTLQGIVRDMDAMALLCDAGMPSHSGFIGALLERLRDSLIPAAPNSRDLSTLFTLMFPSAEDAKWVAALPRELLEKLGELFAYSDITQDDTVSTQASPSKPYNQLSVELLAALHNLIGQIGSTGLSKAIRTRLSEQRVDALPFYKLPRAMLAIETDAQETDDPDDHPHGIGKTLLQDVNYLRALLDECHRSLHEVHAHLNENGVNVDIVFQLERMHARMARAERLLEAWLAIRQHDESIEPIASLFADLIAANHASHSVGSLVRSNFSLLSRKVVDRSAEDGEHYITYDRKDYLHMVGMAAGGGLITAGTVYVKFFIVAMHMHPMIEGFFAGLNYAFSFLLMHFLHFTLATKQPAMTAPLLAQKLEGIGTPQGMDDFVQAVVALIRTQAAAIFGNLAAVFPVCLAIQLAVHYLFGVNLISPEKAQATLHSFSLLGVTPLYAAATGVLLWASSLLAGWADNWFVLHRLRDVLSYNRRLRFVLGERGATRLANFWRRNIAGVTGNFSLGMMLGLVPSILTAFALPFEVRHVTLSTGSIGVSLGVLGRSAFDASEIGWAVAGTACMAVLNVAVSFTLAFRMALRARSMQRRARQEINRAIWRYVLAHPLQLLFPIKRKAVADAA</sequence>
<feature type="transmembrane region" description="Helical" evidence="1">
    <location>
        <begin position="385"/>
        <end position="409"/>
    </location>
</feature>
<protein>
    <submittedName>
        <fullName evidence="2">Recombinase</fullName>
    </submittedName>
</protein>
<evidence type="ECO:0000256" key="1">
    <source>
        <dbReference type="SAM" id="Phobius"/>
    </source>
</evidence>
<dbReference type="OrthoDB" id="5688397at2"/>
<name>A0A370WTZ3_9GAMM</name>
<organism evidence="2 3">
    <name type="scientific">Dyella monticola</name>
    <dbReference type="NCBI Taxonomy" id="1927958"/>
    <lineage>
        <taxon>Bacteria</taxon>
        <taxon>Pseudomonadati</taxon>
        <taxon>Pseudomonadota</taxon>
        <taxon>Gammaproteobacteria</taxon>
        <taxon>Lysobacterales</taxon>
        <taxon>Rhodanobacteraceae</taxon>
        <taxon>Dyella</taxon>
    </lineage>
</organism>
<dbReference type="Proteomes" id="UP000254258">
    <property type="component" value="Unassembled WGS sequence"/>
</dbReference>
<dbReference type="InterPro" id="IPR011385">
    <property type="entry name" value="Site-sp_rcmbase"/>
</dbReference>
<reference evidence="2 3" key="1">
    <citation type="submission" date="2018-07" db="EMBL/GenBank/DDBJ databases">
        <title>Dyella monticola sp. nov. and Dyella psychrodurans sp. nov. isolated from monsoon evergreen broad-leaved forest soil of Dinghu Mountain, China.</title>
        <authorList>
            <person name="Gao Z."/>
            <person name="Qiu L."/>
        </authorList>
    </citation>
    <scope>NUCLEOTIDE SEQUENCE [LARGE SCALE GENOMIC DNA]</scope>
    <source>
        <strain evidence="2 3">4G-K06</strain>
    </source>
</reference>
<dbReference type="PIRSF" id="PIRSF015380">
    <property type="entry name" value="Site-sp_rcmb"/>
    <property type="match status" value="1"/>
</dbReference>
<feature type="transmembrane region" description="Helical" evidence="1">
    <location>
        <begin position="596"/>
        <end position="614"/>
    </location>
</feature>
<keyword evidence="1" id="KW-0472">Membrane</keyword>
<accession>A0A370WTZ3</accession>
<evidence type="ECO:0000313" key="3">
    <source>
        <dbReference type="Proteomes" id="UP000254258"/>
    </source>
</evidence>
<evidence type="ECO:0000313" key="2">
    <source>
        <dbReference type="EMBL" id="RDS79425.1"/>
    </source>
</evidence>
<feature type="transmembrane region" description="Helical" evidence="1">
    <location>
        <begin position="523"/>
        <end position="550"/>
    </location>
</feature>
<keyword evidence="1" id="KW-1133">Transmembrane helix</keyword>
<comment type="caution">
    <text evidence="2">The sequence shown here is derived from an EMBL/GenBank/DDBJ whole genome shotgun (WGS) entry which is preliminary data.</text>
</comment>
<keyword evidence="3" id="KW-1185">Reference proteome</keyword>
<dbReference type="EMBL" id="QRBE01000013">
    <property type="protein sequence ID" value="RDS79425.1"/>
    <property type="molecule type" value="Genomic_DNA"/>
</dbReference>
<gene>
    <name evidence="2" type="ORF">DWU98_17840</name>
</gene>